<dbReference type="InterPro" id="IPR005064">
    <property type="entry name" value="BUG"/>
</dbReference>
<dbReference type="Pfam" id="PF03401">
    <property type="entry name" value="TctC"/>
    <property type="match status" value="1"/>
</dbReference>
<proteinExistence type="inferred from homology"/>
<gene>
    <name evidence="3" type="ORF">HNP55_001656</name>
</gene>
<feature type="chain" id="PRO_5032303046" evidence="2">
    <location>
        <begin position="25"/>
        <end position="327"/>
    </location>
</feature>
<sequence length="327" mass="34565">MKRRTMLNAGGLGLLAATPLASLAQARAKSTNTAPLDSLRLLVPASQGGGWDQTARAMGNALQASRLVDKVEYEYKPGKGGVPGLAYFVEKYARQPNTLMLGGMVMLGAIALNRAPIDLSQVTPVARLTSDALVILVPKASPLRNQAELNARIRSDAATLRFGGGSAGGVDHMLMGMMGRALQVDASKLRYQPFSGGGELVAALQKGDLDIGISGYSEAMEAINSGSVRALAISSRADTAGLRSLRNQGVATDLSNWRAVFAPPGLTPAQAERMTQLATALNGSSAWAAELQKNRWNNAFMTGKLFSEFLETEQTTARVVLHLLKLS</sequence>
<dbReference type="CDD" id="cd07012">
    <property type="entry name" value="PBP2_Bug_TTT"/>
    <property type="match status" value="1"/>
</dbReference>
<keyword evidence="2" id="KW-0732">Signal</keyword>
<dbReference type="InterPro" id="IPR042100">
    <property type="entry name" value="Bug_dom1"/>
</dbReference>
<protein>
    <submittedName>
        <fullName evidence="3">Putative tricarboxylic transport membrane protein</fullName>
    </submittedName>
</protein>
<dbReference type="Gene3D" id="3.40.190.10">
    <property type="entry name" value="Periplasmic binding protein-like II"/>
    <property type="match status" value="1"/>
</dbReference>
<feature type="signal peptide" evidence="2">
    <location>
        <begin position="1"/>
        <end position="24"/>
    </location>
</feature>
<keyword evidence="4" id="KW-1185">Reference proteome</keyword>
<dbReference type="Proteomes" id="UP000562027">
    <property type="component" value="Unassembled WGS sequence"/>
</dbReference>
<evidence type="ECO:0000256" key="1">
    <source>
        <dbReference type="ARBA" id="ARBA00006987"/>
    </source>
</evidence>
<name>A0A840LCT7_9BURK</name>
<dbReference type="PANTHER" id="PTHR42928">
    <property type="entry name" value="TRICARBOXYLATE-BINDING PROTEIN"/>
    <property type="match status" value="1"/>
</dbReference>
<evidence type="ECO:0000313" key="3">
    <source>
        <dbReference type="EMBL" id="MBB4843137.1"/>
    </source>
</evidence>
<dbReference type="PIRSF" id="PIRSF017082">
    <property type="entry name" value="YflP"/>
    <property type="match status" value="1"/>
</dbReference>
<dbReference type="RefSeq" id="WP_184298142.1">
    <property type="nucleotide sequence ID" value="NZ_JACHLP010000003.1"/>
</dbReference>
<dbReference type="EMBL" id="JACHLP010000003">
    <property type="protein sequence ID" value="MBB4843137.1"/>
    <property type="molecule type" value="Genomic_DNA"/>
</dbReference>
<comment type="caution">
    <text evidence="3">The sequence shown here is derived from an EMBL/GenBank/DDBJ whole genome shotgun (WGS) entry which is preliminary data.</text>
</comment>
<dbReference type="AlphaFoldDB" id="A0A840LCT7"/>
<evidence type="ECO:0000313" key="4">
    <source>
        <dbReference type="Proteomes" id="UP000562027"/>
    </source>
</evidence>
<dbReference type="PANTHER" id="PTHR42928:SF3">
    <property type="entry name" value="UPF0065 PROTEIN YFLP"/>
    <property type="match status" value="1"/>
</dbReference>
<dbReference type="SUPFAM" id="SSF53850">
    <property type="entry name" value="Periplasmic binding protein-like II"/>
    <property type="match status" value="1"/>
</dbReference>
<accession>A0A840LCT7</accession>
<evidence type="ECO:0000256" key="2">
    <source>
        <dbReference type="SAM" id="SignalP"/>
    </source>
</evidence>
<comment type="similarity">
    <text evidence="1">Belongs to the UPF0065 (bug) family.</text>
</comment>
<dbReference type="Gene3D" id="3.40.190.150">
    <property type="entry name" value="Bordetella uptake gene, domain 1"/>
    <property type="match status" value="1"/>
</dbReference>
<organism evidence="3 4">
    <name type="scientific">Roseateles oligotrophus</name>
    <dbReference type="NCBI Taxonomy" id="1769250"/>
    <lineage>
        <taxon>Bacteria</taxon>
        <taxon>Pseudomonadati</taxon>
        <taxon>Pseudomonadota</taxon>
        <taxon>Betaproteobacteria</taxon>
        <taxon>Burkholderiales</taxon>
        <taxon>Sphaerotilaceae</taxon>
        <taxon>Roseateles</taxon>
    </lineage>
</organism>
<reference evidence="3 4" key="1">
    <citation type="submission" date="2020-08" db="EMBL/GenBank/DDBJ databases">
        <title>Functional genomics of gut bacteria from endangered species of beetles.</title>
        <authorList>
            <person name="Carlos-Shanley C."/>
        </authorList>
    </citation>
    <scope>NUCLEOTIDE SEQUENCE [LARGE SCALE GENOMIC DNA]</scope>
    <source>
        <strain evidence="3 4">S00239</strain>
    </source>
</reference>